<feature type="compositionally biased region" description="Low complexity" evidence="1">
    <location>
        <begin position="140"/>
        <end position="151"/>
    </location>
</feature>
<evidence type="ECO:0000313" key="3">
    <source>
        <dbReference type="EMBL" id="KAJ2866516.1"/>
    </source>
</evidence>
<feature type="signal peptide" evidence="2">
    <location>
        <begin position="1"/>
        <end position="21"/>
    </location>
</feature>
<feature type="region of interest" description="Disordered" evidence="1">
    <location>
        <begin position="109"/>
        <end position="151"/>
    </location>
</feature>
<evidence type="ECO:0000256" key="1">
    <source>
        <dbReference type="SAM" id="MobiDB-lite"/>
    </source>
</evidence>
<dbReference type="AlphaFoldDB" id="A0A9W8INR1"/>
<protein>
    <submittedName>
        <fullName evidence="3">Uncharacterized protein</fullName>
    </submittedName>
</protein>
<reference evidence="3" key="1">
    <citation type="submission" date="2022-07" db="EMBL/GenBank/DDBJ databases">
        <title>Phylogenomic reconstructions and comparative analyses of Kickxellomycotina fungi.</title>
        <authorList>
            <person name="Reynolds N.K."/>
            <person name="Stajich J.E."/>
            <person name="Barry K."/>
            <person name="Grigoriev I.V."/>
            <person name="Crous P."/>
            <person name="Smith M.E."/>
        </authorList>
    </citation>
    <scope>NUCLEOTIDE SEQUENCE</scope>
    <source>
        <strain evidence="3">RSA 476</strain>
    </source>
</reference>
<keyword evidence="4" id="KW-1185">Reference proteome</keyword>
<dbReference type="Proteomes" id="UP001140074">
    <property type="component" value="Unassembled WGS sequence"/>
</dbReference>
<feature type="chain" id="PRO_5040771774" evidence="2">
    <location>
        <begin position="22"/>
        <end position="177"/>
    </location>
</feature>
<feature type="region of interest" description="Disordered" evidence="1">
    <location>
        <begin position="69"/>
        <end position="90"/>
    </location>
</feature>
<gene>
    <name evidence="3" type="ORF">GGH94_001484</name>
</gene>
<evidence type="ECO:0000256" key="2">
    <source>
        <dbReference type="SAM" id="SignalP"/>
    </source>
</evidence>
<evidence type="ECO:0000313" key="4">
    <source>
        <dbReference type="Proteomes" id="UP001140074"/>
    </source>
</evidence>
<name>A0A9W8INR1_9FUNG</name>
<dbReference type="EMBL" id="JANBUY010000036">
    <property type="protein sequence ID" value="KAJ2866516.1"/>
    <property type="molecule type" value="Genomic_DNA"/>
</dbReference>
<comment type="caution">
    <text evidence="3">The sequence shown here is derived from an EMBL/GenBank/DDBJ whole genome shotgun (WGS) entry which is preliminary data.</text>
</comment>
<accession>A0A9W8INR1</accession>
<sequence>MHAKAVSALMIVSAIGMTGYAQDVGNGDNGGQVGFAPNIPDIPEIDDHTNGVSILGNIEDIPPIDSINFGEGNYPNKNDVVNNDDDKNEESYSCTTTIEVTVTRSSTLPYCDETSSHTDSNTYSFGNGDDDDDNDDSSTSKKSSTKSSKSAASSHGMSALYSVAIAAALAVVNVALF</sequence>
<keyword evidence="2" id="KW-0732">Signal</keyword>
<organism evidence="3 4">
    <name type="scientific">Coemansia aciculifera</name>
    <dbReference type="NCBI Taxonomy" id="417176"/>
    <lineage>
        <taxon>Eukaryota</taxon>
        <taxon>Fungi</taxon>
        <taxon>Fungi incertae sedis</taxon>
        <taxon>Zoopagomycota</taxon>
        <taxon>Kickxellomycotina</taxon>
        <taxon>Kickxellomycetes</taxon>
        <taxon>Kickxellales</taxon>
        <taxon>Kickxellaceae</taxon>
        <taxon>Coemansia</taxon>
    </lineage>
</organism>
<proteinExistence type="predicted"/>